<name>A0A1N5WP67_9ARCH</name>
<dbReference type="Pfam" id="PF02423">
    <property type="entry name" value="OCD_Mu_crystall"/>
    <property type="match status" value="1"/>
</dbReference>
<dbReference type="PANTHER" id="PTHR13812:SF19">
    <property type="entry name" value="KETIMINE REDUCTASE MU-CRYSTALLIN"/>
    <property type="match status" value="1"/>
</dbReference>
<protein>
    <submittedName>
        <fullName evidence="1">Ornithine cyclodeaminase</fullName>
    </submittedName>
</protein>
<accession>A0A1N5WP67</accession>
<dbReference type="Gene3D" id="3.30.1780.10">
    <property type="entry name" value="ornithine cyclodeaminase, domain 1"/>
    <property type="match status" value="1"/>
</dbReference>
<dbReference type="PANTHER" id="PTHR13812">
    <property type="entry name" value="KETIMINE REDUCTASE MU-CRYSTALLIN"/>
    <property type="match status" value="1"/>
</dbReference>
<dbReference type="GO" id="GO:0005737">
    <property type="term" value="C:cytoplasm"/>
    <property type="evidence" value="ECO:0007669"/>
    <property type="project" value="TreeGrafter"/>
</dbReference>
<dbReference type="InterPro" id="IPR023401">
    <property type="entry name" value="ODC_N"/>
</dbReference>
<organism evidence="1 4">
    <name type="scientific">Cuniculiplasma divulgatum</name>
    <dbReference type="NCBI Taxonomy" id="1673428"/>
    <lineage>
        <taxon>Archaea</taxon>
        <taxon>Methanobacteriati</taxon>
        <taxon>Thermoplasmatota</taxon>
        <taxon>Thermoplasmata</taxon>
        <taxon>Thermoplasmatales</taxon>
        <taxon>Cuniculiplasmataceae</taxon>
        <taxon>Cuniculiplasma</taxon>
    </lineage>
</organism>
<dbReference type="Proteomes" id="UP000187822">
    <property type="component" value="Chromosome I"/>
</dbReference>
<dbReference type="InterPro" id="IPR003462">
    <property type="entry name" value="ODC_Mu_crystall"/>
</dbReference>
<dbReference type="KEGG" id="cdiv:CPM_1863"/>
<dbReference type="InterPro" id="IPR036291">
    <property type="entry name" value="NAD(P)-bd_dom_sf"/>
</dbReference>
<reference evidence="3" key="3">
    <citation type="submission" date="2016-06" db="EMBL/GenBank/DDBJ databases">
        <authorList>
            <person name="Toshchakov V.S."/>
        </authorList>
    </citation>
    <scope>NUCLEOTIDE SEQUENCE [LARGE SCALE GENOMIC DNA]</scope>
    <source>
        <strain>PM4 (JCM 30641</strain>
        <strain evidence="3">\VKM B-2940)</strain>
    </source>
</reference>
<dbReference type="STRING" id="1673428.CPM_1863"/>
<reference evidence="2" key="2">
    <citation type="submission" date="2016-06" db="EMBL/GenBank/DDBJ databases">
        <authorList>
            <person name="Olsen C.W."/>
            <person name="Carey S."/>
            <person name="Hinshaw L."/>
            <person name="Karasin A.I."/>
        </authorList>
    </citation>
    <scope>NUCLEOTIDE SEQUENCE [LARGE SCALE GENOMIC DNA]</scope>
    <source>
        <strain evidence="2">PM4</strain>
    </source>
</reference>
<evidence type="ECO:0000313" key="3">
    <source>
        <dbReference type="Proteomes" id="UP000187822"/>
    </source>
</evidence>
<dbReference type="Proteomes" id="UP000195607">
    <property type="component" value="Chromosome I"/>
</dbReference>
<evidence type="ECO:0000313" key="2">
    <source>
        <dbReference type="EMBL" id="SJK85639.1"/>
    </source>
</evidence>
<proteinExistence type="predicted"/>
<evidence type="ECO:0000313" key="4">
    <source>
        <dbReference type="Proteomes" id="UP000195607"/>
    </source>
</evidence>
<dbReference type="Gene3D" id="3.40.50.720">
    <property type="entry name" value="NAD(P)-binding Rossmann-like Domain"/>
    <property type="match status" value="1"/>
</dbReference>
<dbReference type="EMBL" id="LT719092">
    <property type="protein sequence ID" value="SJK85639.1"/>
    <property type="molecule type" value="Genomic_DNA"/>
</dbReference>
<dbReference type="OrthoDB" id="21421at2157"/>
<keyword evidence="3" id="KW-1185">Reference proteome</keyword>
<dbReference type="SUPFAM" id="SSF51735">
    <property type="entry name" value="NAD(P)-binding Rossmann-fold domains"/>
    <property type="match status" value="1"/>
</dbReference>
<dbReference type="AlphaFoldDB" id="A0A1N5WP67"/>
<evidence type="ECO:0000313" key="1">
    <source>
        <dbReference type="EMBL" id="SIM86988.1"/>
    </source>
</evidence>
<reference evidence="1 4" key="1">
    <citation type="submission" date="2016-04" db="EMBL/GenBank/DDBJ databases">
        <authorList>
            <person name="Evans L.H."/>
            <person name="Alamgir A."/>
            <person name="Owens N."/>
            <person name="Weber N.D."/>
            <person name="Virtaneva K."/>
            <person name="Barbian K."/>
            <person name="Babar A."/>
            <person name="Rosenke K."/>
        </authorList>
    </citation>
    <scope>NUCLEOTIDE SEQUENCE [LARGE SCALE GENOMIC DNA]</scope>
    <source>
        <strain evidence="1">S5</strain>
        <strain evidence="4">S5(T) (JCM 30642 \VKM B-2941)</strain>
    </source>
</reference>
<dbReference type="RefSeq" id="WP_171970483.1">
    <property type="nucleotide sequence ID" value="NZ_LT671858.1"/>
</dbReference>
<sequence>MKFITEKDVENNLRMKELMDILEDAFVEYGEGRADASPRDRLFTGSAFLNTMPAYIDKYGIAGLKTYVAGVNGAKFVVMFSLTEDPENFFVVEANRLGQMRTGALPGMVSRKLLKDHKSDVKFLLIGSGYQAETQLESMKIALDLDEAAVYSRTTAHAEEFAKKMREKLSMDIRVENNRENFRNYNVINSVTNAKDPVITEKNAPEYYHMNLIGANLLNRREVSSDVMRSSDLVIVEHMGQAMLESAEIQDVNGSEKLMELKDFIREGPIQSRRSVFKTMGIGLEDIVAGYLVVKNMGLI</sequence>
<gene>
    <name evidence="2" type="ORF">CPM_1863</name>
    <name evidence="1" type="ORF">CSP5_1924</name>
</gene>
<dbReference type="GeneID" id="41589160"/>
<dbReference type="EMBL" id="LT671858">
    <property type="protein sequence ID" value="SIM86988.1"/>
    <property type="molecule type" value="Genomic_DNA"/>
</dbReference>